<protein>
    <submittedName>
        <fullName evidence="9">Unannotated protein</fullName>
    </submittedName>
</protein>
<dbReference type="InterPro" id="IPR017475">
    <property type="entry name" value="EPS_sugar_tfrase"/>
</dbReference>
<evidence type="ECO:0000313" key="9">
    <source>
        <dbReference type="EMBL" id="CAB4670344.1"/>
    </source>
</evidence>
<dbReference type="GO" id="GO:0016020">
    <property type="term" value="C:membrane"/>
    <property type="evidence" value="ECO:0007669"/>
    <property type="project" value="UniProtKB-SubCell"/>
</dbReference>
<dbReference type="Pfam" id="PF13727">
    <property type="entry name" value="CoA_binding_3"/>
    <property type="match status" value="1"/>
</dbReference>
<evidence type="ECO:0000259" key="8">
    <source>
        <dbReference type="Pfam" id="PF02397"/>
    </source>
</evidence>
<feature type="transmembrane region" description="Helical" evidence="7">
    <location>
        <begin position="120"/>
        <end position="143"/>
    </location>
</feature>
<evidence type="ECO:0000256" key="6">
    <source>
        <dbReference type="SAM" id="MobiDB-lite"/>
    </source>
</evidence>
<dbReference type="PANTHER" id="PTHR30576">
    <property type="entry name" value="COLANIC BIOSYNTHESIS UDP-GLUCOSE LIPID CARRIER TRANSFERASE"/>
    <property type="match status" value="1"/>
</dbReference>
<keyword evidence="3 7" id="KW-0812">Transmembrane</keyword>
<evidence type="ECO:0000256" key="4">
    <source>
        <dbReference type="ARBA" id="ARBA00022989"/>
    </source>
</evidence>
<feature type="domain" description="Bacterial sugar transferase" evidence="8">
    <location>
        <begin position="313"/>
        <end position="499"/>
    </location>
</feature>
<dbReference type="EMBL" id="CAEZWW010000053">
    <property type="protein sequence ID" value="CAB4670344.1"/>
    <property type="molecule type" value="Genomic_DNA"/>
</dbReference>
<dbReference type="InterPro" id="IPR003362">
    <property type="entry name" value="Bact_transf"/>
</dbReference>
<evidence type="ECO:0000256" key="3">
    <source>
        <dbReference type="ARBA" id="ARBA00022692"/>
    </source>
</evidence>
<dbReference type="PANTHER" id="PTHR30576:SF10">
    <property type="entry name" value="SLL5057 PROTEIN"/>
    <property type="match status" value="1"/>
</dbReference>
<feature type="transmembrane region" description="Helical" evidence="7">
    <location>
        <begin position="149"/>
        <end position="168"/>
    </location>
</feature>
<reference evidence="9" key="1">
    <citation type="submission" date="2020-05" db="EMBL/GenBank/DDBJ databases">
        <authorList>
            <person name="Chiriac C."/>
            <person name="Salcher M."/>
            <person name="Ghai R."/>
            <person name="Kavagutti S V."/>
        </authorList>
    </citation>
    <scope>NUCLEOTIDE SEQUENCE</scope>
</reference>
<keyword evidence="2" id="KW-0808">Transferase</keyword>
<dbReference type="AlphaFoldDB" id="A0A6J6MBX3"/>
<dbReference type="GO" id="GO:0016780">
    <property type="term" value="F:phosphotransferase activity, for other substituted phosphate groups"/>
    <property type="evidence" value="ECO:0007669"/>
    <property type="project" value="TreeGrafter"/>
</dbReference>
<feature type="transmembrane region" description="Helical" evidence="7">
    <location>
        <begin position="318"/>
        <end position="338"/>
    </location>
</feature>
<organism evidence="9">
    <name type="scientific">freshwater metagenome</name>
    <dbReference type="NCBI Taxonomy" id="449393"/>
    <lineage>
        <taxon>unclassified sequences</taxon>
        <taxon>metagenomes</taxon>
        <taxon>ecological metagenomes</taxon>
    </lineage>
</organism>
<name>A0A6J6MBX3_9ZZZZ</name>
<feature type="transmembrane region" description="Helical" evidence="7">
    <location>
        <begin position="87"/>
        <end position="108"/>
    </location>
</feature>
<evidence type="ECO:0000256" key="2">
    <source>
        <dbReference type="ARBA" id="ARBA00022679"/>
    </source>
</evidence>
<evidence type="ECO:0000256" key="5">
    <source>
        <dbReference type="ARBA" id="ARBA00023136"/>
    </source>
</evidence>
<sequence length="505" mass="55718">MEIEESPATAAPATAAPATAAPATPARIGWSEAHSHRDRPHLRRDPLRVYAIRVFILDVLAVTLAGITGFILRWAIPFNVEINDPTYVSLVVIVVIAWVLVLVLRGAYDTRVLGVGSEEFKRVVAATATVFGAVAIVVFAFKIDLSRGFVLITFVTGLALLLIVRWALRSWLRHERRYGHFLHRTIVIGAEPQKSEIVDMLDRDPVAGFTVVDVIDEPPADVDSAGLDRWLDEVMTRIALEDADTVAVAGSPALGHQVVQRLSWRLEGPRVDLLVAPAVGDVAGPRVTMRMAADLPLLHLDEPHLTGPKRAIKRGLDILAGVLFFLIFLPFMIVAGIGTKLSSRGPMFYFQERIGRGGGVITVAKFRTMRVGADQEREAVIGAPDASIVDRYKQDPRITSFGRVLRRWSIDEMPQIFNVIGGTMSLVGPRPVLVSELPLFADADHRRHLTKPGLTGLWQVSGRKQVEWDERMRMDLDYVEHWSPALDLVIVAKTIKVVLIGHGAY</sequence>
<keyword evidence="4 7" id="KW-1133">Transmembrane helix</keyword>
<feature type="region of interest" description="Disordered" evidence="6">
    <location>
        <begin position="1"/>
        <end position="23"/>
    </location>
</feature>
<evidence type="ECO:0000256" key="7">
    <source>
        <dbReference type="SAM" id="Phobius"/>
    </source>
</evidence>
<feature type="compositionally biased region" description="Low complexity" evidence="6">
    <location>
        <begin position="7"/>
        <end position="23"/>
    </location>
</feature>
<comment type="subcellular location">
    <subcellularLocation>
        <location evidence="1">Membrane</location>
        <topology evidence="1">Multi-pass membrane protein</topology>
    </subcellularLocation>
</comment>
<feature type="transmembrane region" description="Helical" evidence="7">
    <location>
        <begin position="50"/>
        <end position="75"/>
    </location>
</feature>
<dbReference type="NCBIfam" id="TIGR03025">
    <property type="entry name" value="EPS_sugtrans"/>
    <property type="match status" value="1"/>
</dbReference>
<accession>A0A6J6MBX3</accession>
<evidence type="ECO:0000256" key="1">
    <source>
        <dbReference type="ARBA" id="ARBA00004141"/>
    </source>
</evidence>
<proteinExistence type="predicted"/>
<gene>
    <name evidence="9" type="ORF">UFOPK2310_00578</name>
</gene>
<dbReference type="Pfam" id="PF02397">
    <property type="entry name" value="Bac_transf"/>
    <property type="match status" value="1"/>
</dbReference>
<keyword evidence="5 7" id="KW-0472">Membrane</keyword>